<feature type="region of interest" description="Disordered" evidence="2">
    <location>
        <begin position="460"/>
        <end position="484"/>
    </location>
</feature>
<reference evidence="5 6" key="2">
    <citation type="submission" date="2018-11" db="EMBL/GenBank/DDBJ databases">
        <authorList>
            <consortium name="Pathogen Informatics"/>
        </authorList>
    </citation>
    <scope>NUCLEOTIDE SEQUENCE [LARGE SCALE GENOMIC DNA]</scope>
</reference>
<keyword evidence="3" id="KW-0472">Membrane</keyword>
<dbReference type="PANTHER" id="PTHR24637">
    <property type="entry name" value="COLLAGEN"/>
    <property type="match status" value="1"/>
</dbReference>
<dbReference type="Pfam" id="PF01391">
    <property type="entry name" value="Collagen"/>
    <property type="match status" value="2"/>
</dbReference>
<feature type="domain" description="Nematode cuticle collagen N-terminal" evidence="4">
    <location>
        <begin position="37"/>
        <end position="89"/>
    </location>
</feature>
<dbReference type="Pfam" id="PF01484">
    <property type="entry name" value="Col_cuticle_N"/>
    <property type="match status" value="1"/>
</dbReference>
<dbReference type="OrthoDB" id="5983381at2759"/>
<evidence type="ECO:0000313" key="5">
    <source>
        <dbReference type="EMBL" id="VDK44162.1"/>
    </source>
</evidence>
<proteinExistence type="predicted"/>
<evidence type="ECO:0000313" key="7">
    <source>
        <dbReference type="WBParaSite" id="ASIM_0001145701-mRNA-1"/>
    </source>
</evidence>
<dbReference type="EMBL" id="UYRR01031034">
    <property type="protein sequence ID" value="VDK44162.1"/>
    <property type="molecule type" value="Genomic_DNA"/>
</dbReference>
<feature type="region of interest" description="Disordered" evidence="2">
    <location>
        <begin position="378"/>
        <end position="412"/>
    </location>
</feature>
<reference evidence="7" key="1">
    <citation type="submission" date="2017-02" db="UniProtKB">
        <authorList>
            <consortium name="WormBaseParasite"/>
        </authorList>
    </citation>
    <scope>IDENTIFICATION</scope>
</reference>
<dbReference type="AlphaFoldDB" id="A0A0M3JTT0"/>
<keyword evidence="1" id="KW-0677">Repeat</keyword>
<evidence type="ECO:0000259" key="4">
    <source>
        <dbReference type="SMART" id="SM01088"/>
    </source>
</evidence>
<dbReference type="PANTHER" id="PTHR24637:SF334">
    <property type="entry name" value="NEMATODE CUTICLE COLLAGEN N-TERMINAL DOMAIN-CONTAINING PROTEIN"/>
    <property type="match status" value="1"/>
</dbReference>
<evidence type="ECO:0000256" key="1">
    <source>
        <dbReference type="ARBA" id="ARBA00022737"/>
    </source>
</evidence>
<feature type="transmembrane region" description="Helical" evidence="3">
    <location>
        <begin position="38"/>
        <end position="61"/>
    </location>
</feature>
<feature type="compositionally biased region" description="Polar residues" evidence="2">
    <location>
        <begin position="461"/>
        <end position="472"/>
    </location>
</feature>
<feature type="region of interest" description="Disordered" evidence="2">
    <location>
        <begin position="190"/>
        <end position="211"/>
    </location>
</feature>
<protein>
    <submittedName>
        <fullName evidence="7">Col_cuticle_N domain-containing protein</fullName>
    </submittedName>
</protein>
<dbReference type="Proteomes" id="UP000267096">
    <property type="component" value="Unassembled WGS sequence"/>
</dbReference>
<gene>
    <name evidence="5" type="ORF">ASIM_LOCUS11015</name>
</gene>
<keyword evidence="3" id="KW-1133">Transmembrane helix</keyword>
<feature type="compositionally biased region" description="Low complexity" evidence="2">
    <location>
        <begin position="403"/>
        <end position="412"/>
    </location>
</feature>
<dbReference type="WBParaSite" id="ASIM_0001145701-mRNA-1">
    <property type="protein sequence ID" value="ASIM_0001145701-mRNA-1"/>
    <property type="gene ID" value="ASIM_0001145701"/>
</dbReference>
<sequence length="484" mass="52582">MNYLQNQKPYEVLSLSPIREHVYGIYESSKRISNMQMLAIFGISLSALTIVSTFISVPMLIIKLNDMQIKAASDMNIFKKRSDQLWGDIQQIQNHLRTKRHKMNAMNSDGTVQLPKGFIPTVFRRLKMQGNKIFETNEHEMKSLRGSDPQDTTLSDELKGNLWLPRSRRMFAKRISVGDRSLTREQVLSDDRRITKKKKKKMSGTTGNYGSSEYPTSSYAGTYSIPSLSEYINVDSGSDRCQGPPGTPGEAGLNGINGEPGQDGMIGIDGDLLYLYEEECFVCPQGEQGFTGAVGERGLRGEKGEQGYAGIDGIPGKNSDQQGPPGDVGLQGENGLPGTQGPMGDMIISGIGSPGSPGPPGEPGLRGLPGLRGFDGVSVLGPDGPRGPTGTRGRRGETGVMGPTGDAGYPGDDAGYCPCPERITSSVERDVFGRDDVQQFMDNDLPPMSVQQSRPRVFASKTIQRTQHSRSSPGVRPFDFVECD</sequence>
<keyword evidence="6" id="KW-1185">Reference proteome</keyword>
<name>A0A0M3JTT0_ANISI</name>
<dbReference type="InterPro" id="IPR002486">
    <property type="entry name" value="Col_cuticle_N"/>
</dbReference>
<dbReference type="InterPro" id="IPR008160">
    <property type="entry name" value="Collagen"/>
</dbReference>
<organism evidence="7">
    <name type="scientific">Anisakis simplex</name>
    <name type="common">Herring worm</name>
    <dbReference type="NCBI Taxonomy" id="6269"/>
    <lineage>
        <taxon>Eukaryota</taxon>
        <taxon>Metazoa</taxon>
        <taxon>Ecdysozoa</taxon>
        <taxon>Nematoda</taxon>
        <taxon>Chromadorea</taxon>
        <taxon>Rhabditida</taxon>
        <taxon>Spirurina</taxon>
        <taxon>Ascaridomorpha</taxon>
        <taxon>Ascaridoidea</taxon>
        <taxon>Anisakidae</taxon>
        <taxon>Anisakis</taxon>
        <taxon>Anisakis simplex complex</taxon>
    </lineage>
</organism>
<keyword evidence="3" id="KW-0812">Transmembrane</keyword>
<evidence type="ECO:0000313" key="6">
    <source>
        <dbReference type="Proteomes" id="UP000267096"/>
    </source>
</evidence>
<dbReference type="SMART" id="SM01088">
    <property type="entry name" value="Col_cuticle_N"/>
    <property type="match status" value="1"/>
</dbReference>
<evidence type="ECO:0000256" key="3">
    <source>
        <dbReference type="SAM" id="Phobius"/>
    </source>
</evidence>
<feature type="compositionally biased region" description="Low complexity" evidence="2">
    <location>
        <begin position="378"/>
        <end position="391"/>
    </location>
</feature>
<accession>A0A0M3JTT0</accession>
<evidence type="ECO:0000256" key="2">
    <source>
        <dbReference type="SAM" id="MobiDB-lite"/>
    </source>
</evidence>
<dbReference type="GO" id="GO:0042302">
    <property type="term" value="F:structural constituent of cuticle"/>
    <property type="evidence" value="ECO:0007669"/>
    <property type="project" value="InterPro"/>
</dbReference>
<feature type="region of interest" description="Disordered" evidence="2">
    <location>
        <begin position="313"/>
        <end position="333"/>
    </location>
</feature>